<accession>A0A3Q7Y4T9</accession>
<feature type="compositionally biased region" description="Low complexity" evidence="1">
    <location>
        <begin position="202"/>
        <end position="222"/>
    </location>
</feature>
<sequence>MHKETRFLHFFFVSKISLHSGAIQRETELLLNNKRFLYQNQIKIKRVTSSVLFVVTSSSPASCSSSDRHHRHTLRPSNLNLFKLHLNLVAFVVYMDEPSIGLDPASRKCSWNDIKLAKQDRAIILTTHSMEEVEALCDRLGVFVNGNLQCIGNPKELKARYGGTFVLTMTTSSDCENMVRQLSPNANKIYRLSGTQKKRWSRPFVGSSSRPSSSPQPNDETD</sequence>
<protein>
    <submittedName>
        <fullName evidence="3">Uncharacterized protein LOC101499236 isoform X1</fullName>
    </submittedName>
</protein>
<proteinExistence type="predicted"/>
<dbReference type="PANTHER" id="PTHR19229">
    <property type="entry name" value="ATP-BINDING CASSETTE TRANSPORTER SUBFAMILY A ABCA"/>
    <property type="match status" value="1"/>
</dbReference>
<dbReference type="GO" id="GO:0140359">
    <property type="term" value="F:ABC-type transporter activity"/>
    <property type="evidence" value="ECO:0007669"/>
    <property type="project" value="InterPro"/>
</dbReference>
<evidence type="ECO:0000313" key="3">
    <source>
        <dbReference type="RefSeq" id="XP_027193501.1"/>
    </source>
</evidence>
<reference evidence="3" key="1">
    <citation type="submission" date="2025-08" db="UniProtKB">
        <authorList>
            <consortium name="RefSeq"/>
        </authorList>
    </citation>
    <scope>IDENTIFICATION</scope>
    <source>
        <tissue evidence="3">Etiolated seedlings</tissue>
    </source>
</reference>
<dbReference type="InterPro" id="IPR026082">
    <property type="entry name" value="ABCA"/>
</dbReference>
<feature type="region of interest" description="Disordered" evidence="1">
    <location>
        <begin position="195"/>
        <end position="222"/>
    </location>
</feature>
<dbReference type="AlphaFoldDB" id="A0A3Q7Y4T9"/>
<dbReference type="KEGG" id="cam:101499236"/>
<organism evidence="2 3">
    <name type="scientific">Cicer arietinum</name>
    <name type="common">Chickpea</name>
    <name type="synonym">Garbanzo</name>
    <dbReference type="NCBI Taxonomy" id="3827"/>
    <lineage>
        <taxon>Eukaryota</taxon>
        <taxon>Viridiplantae</taxon>
        <taxon>Streptophyta</taxon>
        <taxon>Embryophyta</taxon>
        <taxon>Tracheophyta</taxon>
        <taxon>Spermatophyta</taxon>
        <taxon>Magnoliopsida</taxon>
        <taxon>eudicotyledons</taxon>
        <taxon>Gunneridae</taxon>
        <taxon>Pentapetalae</taxon>
        <taxon>rosids</taxon>
        <taxon>fabids</taxon>
        <taxon>Fabales</taxon>
        <taxon>Fabaceae</taxon>
        <taxon>Papilionoideae</taxon>
        <taxon>50 kb inversion clade</taxon>
        <taxon>NPAAA clade</taxon>
        <taxon>Hologalegina</taxon>
        <taxon>IRL clade</taxon>
        <taxon>Cicereae</taxon>
        <taxon>Cicer</taxon>
    </lineage>
</organism>
<dbReference type="Gene3D" id="3.40.50.300">
    <property type="entry name" value="P-loop containing nucleotide triphosphate hydrolases"/>
    <property type="match status" value="1"/>
</dbReference>
<dbReference type="InterPro" id="IPR027417">
    <property type="entry name" value="P-loop_NTPase"/>
</dbReference>
<evidence type="ECO:0000256" key="1">
    <source>
        <dbReference type="SAM" id="MobiDB-lite"/>
    </source>
</evidence>
<keyword evidence="2" id="KW-1185">Reference proteome</keyword>
<dbReference type="RefSeq" id="XP_027193501.1">
    <property type="nucleotide sequence ID" value="XM_027337700.1"/>
</dbReference>
<dbReference type="STRING" id="3827.A0A3Q7Y4T9"/>
<dbReference type="PANTHER" id="PTHR19229:SF154">
    <property type="entry name" value="ABC TRANSPORTER A FAMILY MEMBER 3-RELATED"/>
    <property type="match status" value="1"/>
</dbReference>
<dbReference type="OrthoDB" id="8061355at2759"/>
<gene>
    <name evidence="3" type="primary">LOC101499236</name>
</gene>
<dbReference type="GO" id="GO:0016020">
    <property type="term" value="C:membrane"/>
    <property type="evidence" value="ECO:0007669"/>
    <property type="project" value="InterPro"/>
</dbReference>
<dbReference type="Pfam" id="PF24526">
    <property type="entry name" value="ABCA12_C"/>
    <property type="match status" value="1"/>
</dbReference>
<dbReference type="GO" id="GO:0005319">
    <property type="term" value="F:lipid transporter activity"/>
    <property type="evidence" value="ECO:0007669"/>
    <property type="project" value="TreeGrafter"/>
</dbReference>
<evidence type="ECO:0000313" key="2">
    <source>
        <dbReference type="Proteomes" id="UP000087171"/>
    </source>
</evidence>
<name>A0A3Q7Y4T9_CICAR</name>
<dbReference type="GeneID" id="101499236"/>
<dbReference type="Proteomes" id="UP000087171">
    <property type="component" value="Unplaced"/>
</dbReference>
<dbReference type="SUPFAM" id="SSF52540">
    <property type="entry name" value="P-loop containing nucleoside triphosphate hydrolases"/>
    <property type="match status" value="1"/>
</dbReference>